<protein>
    <submittedName>
        <fullName evidence="15">Uncharacterized protein</fullName>
    </submittedName>
</protein>
<evidence type="ECO:0000259" key="13">
    <source>
        <dbReference type="Pfam" id="PF00593"/>
    </source>
</evidence>
<dbReference type="InterPro" id="IPR039426">
    <property type="entry name" value="TonB-dep_rcpt-like"/>
</dbReference>
<evidence type="ECO:0000256" key="6">
    <source>
        <dbReference type="ARBA" id="ARBA00023077"/>
    </source>
</evidence>
<feature type="domain" description="TonB-dependent receptor-like beta-barrel" evidence="13">
    <location>
        <begin position="467"/>
        <end position="904"/>
    </location>
</feature>
<dbReference type="InterPro" id="IPR012910">
    <property type="entry name" value="Plug_dom"/>
</dbReference>
<dbReference type="InterPro" id="IPR008969">
    <property type="entry name" value="CarboxyPept-like_regulatory"/>
</dbReference>
<dbReference type="PANTHER" id="PTHR30069:SF29">
    <property type="entry name" value="HEMOGLOBIN AND HEMOGLOBIN-HAPTOGLOBIN-BINDING PROTEIN 1-RELATED"/>
    <property type="match status" value="1"/>
</dbReference>
<dbReference type="Proteomes" id="UP000284250">
    <property type="component" value="Unassembled WGS sequence"/>
</dbReference>
<evidence type="ECO:0000256" key="7">
    <source>
        <dbReference type="ARBA" id="ARBA00023136"/>
    </source>
</evidence>
<dbReference type="InterPro" id="IPR000531">
    <property type="entry name" value="Beta-barrel_TonB"/>
</dbReference>
<keyword evidence="9 10" id="KW-0998">Cell outer membrane</keyword>
<dbReference type="GO" id="GO:0044718">
    <property type="term" value="P:siderophore transmembrane transport"/>
    <property type="evidence" value="ECO:0007669"/>
    <property type="project" value="TreeGrafter"/>
</dbReference>
<dbReference type="Gene3D" id="2.40.170.20">
    <property type="entry name" value="TonB-dependent receptor, beta-barrel domain"/>
    <property type="match status" value="1"/>
</dbReference>
<reference evidence="15 16" key="1">
    <citation type="submission" date="2019-01" db="EMBL/GenBank/DDBJ databases">
        <title>Hymenobacter humicola sp. nov., isolated from soils in Antarctica.</title>
        <authorList>
            <person name="Sedlacek I."/>
            <person name="Holochova P."/>
            <person name="Kralova S."/>
            <person name="Pantucek R."/>
            <person name="Stankova E."/>
            <person name="Vrbovska V."/>
            <person name="Kristofova L."/>
            <person name="Svec P."/>
            <person name="Busse H.-J."/>
        </authorList>
    </citation>
    <scope>NUCLEOTIDE SEQUENCE [LARGE SCALE GENOMIC DNA]</scope>
    <source>
        <strain evidence="15 16">CCM 8852</strain>
    </source>
</reference>
<proteinExistence type="inferred from homology"/>
<evidence type="ECO:0000259" key="14">
    <source>
        <dbReference type="Pfam" id="PF07715"/>
    </source>
</evidence>
<dbReference type="Gene3D" id="2.170.130.10">
    <property type="entry name" value="TonB-dependent receptor, plug domain"/>
    <property type="match status" value="1"/>
</dbReference>
<keyword evidence="7 10" id="KW-0472">Membrane</keyword>
<evidence type="ECO:0000256" key="5">
    <source>
        <dbReference type="ARBA" id="ARBA00022729"/>
    </source>
</evidence>
<dbReference type="Pfam" id="PF07715">
    <property type="entry name" value="Plug"/>
    <property type="match status" value="1"/>
</dbReference>
<accession>A0A418R221</accession>
<evidence type="ECO:0000256" key="10">
    <source>
        <dbReference type="PROSITE-ProRule" id="PRU01360"/>
    </source>
</evidence>
<organism evidence="15 16">
    <name type="scientific">Hymenobacter rubripertinctus</name>
    <dbReference type="NCBI Taxonomy" id="2029981"/>
    <lineage>
        <taxon>Bacteria</taxon>
        <taxon>Pseudomonadati</taxon>
        <taxon>Bacteroidota</taxon>
        <taxon>Cytophagia</taxon>
        <taxon>Cytophagales</taxon>
        <taxon>Hymenobacteraceae</taxon>
        <taxon>Hymenobacter</taxon>
    </lineage>
</organism>
<dbReference type="GO" id="GO:0009279">
    <property type="term" value="C:cell outer membrane"/>
    <property type="evidence" value="ECO:0007669"/>
    <property type="project" value="UniProtKB-SubCell"/>
</dbReference>
<dbReference type="InterPro" id="IPR037066">
    <property type="entry name" value="Plug_dom_sf"/>
</dbReference>
<dbReference type="EMBL" id="QYCN01000008">
    <property type="protein sequence ID" value="RIY11530.1"/>
    <property type="molecule type" value="Genomic_DNA"/>
</dbReference>
<comment type="subcellular location">
    <subcellularLocation>
        <location evidence="1 10">Cell outer membrane</location>
        <topology evidence="1 10">Multi-pass membrane protein</topology>
    </subcellularLocation>
</comment>
<evidence type="ECO:0000256" key="1">
    <source>
        <dbReference type="ARBA" id="ARBA00004571"/>
    </source>
</evidence>
<evidence type="ECO:0000256" key="9">
    <source>
        <dbReference type="ARBA" id="ARBA00023237"/>
    </source>
</evidence>
<dbReference type="SUPFAM" id="SSF56935">
    <property type="entry name" value="Porins"/>
    <property type="match status" value="1"/>
</dbReference>
<evidence type="ECO:0000256" key="11">
    <source>
        <dbReference type="RuleBase" id="RU003357"/>
    </source>
</evidence>
<feature type="chain" id="PRO_5019408255" evidence="12">
    <location>
        <begin position="23"/>
        <end position="932"/>
    </location>
</feature>
<name>A0A418R221_9BACT</name>
<feature type="domain" description="TonB-dependent receptor plug" evidence="14">
    <location>
        <begin position="142"/>
        <end position="249"/>
    </location>
</feature>
<evidence type="ECO:0000313" key="16">
    <source>
        <dbReference type="Proteomes" id="UP000284250"/>
    </source>
</evidence>
<dbReference type="RefSeq" id="WP_119655050.1">
    <property type="nucleotide sequence ID" value="NZ_JBHUOI010000008.1"/>
</dbReference>
<gene>
    <name evidence="15" type="ORF">D0T11_06895</name>
</gene>
<evidence type="ECO:0000313" key="15">
    <source>
        <dbReference type="EMBL" id="RIY11530.1"/>
    </source>
</evidence>
<dbReference type="AlphaFoldDB" id="A0A418R221"/>
<evidence type="ECO:0000256" key="2">
    <source>
        <dbReference type="ARBA" id="ARBA00022448"/>
    </source>
</evidence>
<evidence type="ECO:0000256" key="4">
    <source>
        <dbReference type="ARBA" id="ARBA00022692"/>
    </source>
</evidence>
<dbReference type="GO" id="GO:0015344">
    <property type="term" value="F:siderophore uptake transmembrane transporter activity"/>
    <property type="evidence" value="ECO:0007669"/>
    <property type="project" value="TreeGrafter"/>
</dbReference>
<evidence type="ECO:0000256" key="3">
    <source>
        <dbReference type="ARBA" id="ARBA00022452"/>
    </source>
</evidence>
<evidence type="ECO:0000256" key="8">
    <source>
        <dbReference type="ARBA" id="ARBA00023170"/>
    </source>
</evidence>
<comment type="similarity">
    <text evidence="10 11">Belongs to the TonB-dependent receptor family.</text>
</comment>
<keyword evidence="5 12" id="KW-0732">Signal</keyword>
<dbReference type="PANTHER" id="PTHR30069">
    <property type="entry name" value="TONB-DEPENDENT OUTER MEMBRANE RECEPTOR"/>
    <property type="match status" value="1"/>
</dbReference>
<dbReference type="PROSITE" id="PS52016">
    <property type="entry name" value="TONB_DEPENDENT_REC_3"/>
    <property type="match status" value="1"/>
</dbReference>
<dbReference type="OrthoDB" id="1109208at2"/>
<feature type="signal peptide" evidence="12">
    <location>
        <begin position="1"/>
        <end position="22"/>
    </location>
</feature>
<keyword evidence="8" id="KW-0675">Receptor</keyword>
<keyword evidence="2 10" id="KW-0813">Transport</keyword>
<dbReference type="Gene3D" id="2.60.40.1120">
    <property type="entry name" value="Carboxypeptidase-like, regulatory domain"/>
    <property type="match status" value="1"/>
</dbReference>
<dbReference type="InterPro" id="IPR036942">
    <property type="entry name" value="Beta-barrel_TonB_sf"/>
</dbReference>
<comment type="caution">
    <text evidence="15">The sequence shown here is derived from an EMBL/GenBank/DDBJ whole genome shotgun (WGS) entry which is preliminary data.</text>
</comment>
<keyword evidence="4 10" id="KW-0812">Transmembrane</keyword>
<keyword evidence="3 10" id="KW-1134">Transmembrane beta strand</keyword>
<dbReference type="Pfam" id="PF00593">
    <property type="entry name" value="TonB_dep_Rec_b-barrel"/>
    <property type="match status" value="1"/>
</dbReference>
<dbReference type="Pfam" id="PF13715">
    <property type="entry name" value="CarbopepD_reg_2"/>
    <property type="match status" value="1"/>
</dbReference>
<evidence type="ECO:0000256" key="12">
    <source>
        <dbReference type="SAM" id="SignalP"/>
    </source>
</evidence>
<sequence>MTSLYSSSLLAAAALLPQLAFTTPLPVPAHPAAATRLTTPDAAEKTLAGKVLTDKGEALPGATVFIKGTFVGTSTDQQGNFQLNATFENGPVTLVFSYVGFDTREIRLQAPDQAINVGLSPSATLLNETIISASRIEESILRAPVTVDKLSTRQIERITTPEVLSGLGQLKGIDVSSASMLFTSVSTRGFNTAKSERVIQLVDYMDTQLPSLNLSPGNLVGIPELDMESIEIIHGPASALYGANALSGVILFNSKDPFVYEGLSMRLRAGQRDLLDGQLRYAQKITDKLAFKVNASAFRANDWLAQNYGATQSSVNPAGSSLGYNAVNRYGEGGYTFSPFQKLSDDTAPNNTNANPELYGKTAYLPGFTEQQLIANDNRTSSYRLQGMVSYLLRDDLKLTVDVKHAEGTATYQNLSRFRVKGLGSNQYRAELKSSKGFVRAYSTEDFSGKSYEFNQLGTLIQQAPTAEGGFRSYQDRFYFTYNDAYGKARQAGMTPDAALTAAQTAASATQLAPSDPRFSTLRERIIQDKNPSTGAQQYFNSYLHDLSAQRQFMLGQGGTNLVVGGAYRQYRLGSDGLLFSDQDGKRIVNYEYGAYGQLTQTVFEERLKLALAGRIDEFKNFKPAFSPRASAVYSAGENKQHNFRASYGRAFRSPSQLEQYLYSDIRSGLLLGNIGNGFQGYNTTLFASPQTLGAASADPARLKTYEYNAAPLQLEQVKTAEIGYKGALIANLYADVSYYRSRYDGFIGAQLFVGNTDGSRPTTAQLAAGYPTAYSNQSQPTRVLYTYVNSTQEVKTQGVTAGLAYYFRRAFNLTGNYSLNVLDKSNLPAGFQTFFNTPKHKYNVGANGQAGNLSYSVNYRWVQGHLQEMPFAVGTIQDYSTTDAYLGYLVPKLGTTFQAGISNAFNANNNQVFGGPQIGRLGYLGLRFDLQ</sequence>
<dbReference type="SUPFAM" id="SSF49464">
    <property type="entry name" value="Carboxypeptidase regulatory domain-like"/>
    <property type="match status" value="1"/>
</dbReference>
<keyword evidence="16" id="KW-1185">Reference proteome</keyword>
<keyword evidence="6 11" id="KW-0798">TonB box</keyword>